<gene>
    <name evidence="2" type="ORF">CHS0354_021650</name>
</gene>
<evidence type="ECO:0000256" key="1">
    <source>
        <dbReference type="SAM" id="Phobius"/>
    </source>
</evidence>
<keyword evidence="1" id="KW-0812">Transmembrane</keyword>
<reference evidence="2" key="2">
    <citation type="journal article" date="2021" name="Genome Biol. Evol.">
        <title>Developing a high-quality reference genome for a parasitic bivalve with doubly uniparental inheritance (Bivalvia: Unionida).</title>
        <authorList>
            <person name="Smith C.H."/>
        </authorList>
    </citation>
    <scope>NUCLEOTIDE SEQUENCE</scope>
    <source>
        <strain evidence="2">CHS0354</strain>
        <tissue evidence="2">Mantle</tissue>
    </source>
</reference>
<dbReference type="AlphaFoldDB" id="A0AAE0VZH1"/>
<keyword evidence="1" id="KW-1133">Transmembrane helix</keyword>
<accession>A0AAE0VZH1</accession>
<dbReference type="EMBL" id="JAEAOA010001323">
    <property type="protein sequence ID" value="KAK3595544.1"/>
    <property type="molecule type" value="Genomic_DNA"/>
</dbReference>
<feature type="transmembrane region" description="Helical" evidence="1">
    <location>
        <begin position="28"/>
        <end position="52"/>
    </location>
</feature>
<reference evidence="2" key="1">
    <citation type="journal article" date="2021" name="Genome Biol. Evol.">
        <title>A High-Quality Reference Genome for a Parasitic Bivalve with Doubly Uniparental Inheritance (Bivalvia: Unionida).</title>
        <authorList>
            <person name="Smith C.H."/>
        </authorList>
    </citation>
    <scope>NUCLEOTIDE SEQUENCE</scope>
    <source>
        <strain evidence="2">CHS0354</strain>
    </source>
</reference>
<sequence length="91" mass="10041">MVTLLLRSIIQRNLGGNDMPYIYSPGDIIFIVTLTVILVVIVAIITFLSIYLSSRRSADSDSQSLTNADYARSSEILEIWSVEGAYNPIAT</sequence>
<comment type="caution">
    <text evidence="2">The sequence shown here is derived from an EMBL/GenBank/DDBJ whole genome shotgun (WGS) entry which is preliminary data.</text>
</comment>
<protein>
    <submittedName>
        <fullName evidence="2">Uncharacterized protein</fullName>
    </submittedName>
</protein>
<dbReference type="Proteomes" id="UP001195483">
    <property type="component" value="Unassembled WGS sequence"/>
</dbReference>
<keyword evidence="1" id="KW-0472">Membrane</keyword>
<organism evidence="2 3">
    <name type="scientific">Potamilus streckersoni</name>
    <dbReference type="NCBI Taxonomy" id="2493646"/>
    <lineage>
        <taxon>Eukaryota</taxon>
        <taxon>Metazoa</taxon>
        <taxon>Spiralia</taxon>
        <taxon>Lophotrochozoa</taxon>
        <taxon>Mollusca</taxon>
        <taxon>Bivalvia</taxon>
        <taxon>Autobranchia</taxon>
        <taxon>Heteroconchia</taxon>
        <taxon>Palaeoheterodonta</taxon>
        <taxon>Unionida</taxon>
        <taxon>Unionoidea</taxon>
        <taxon>Unionidae</taxon>
        <taxon>Ambleminae</taxon>
        <taxon>Lampsilini</taxon>
        <taxon>Potamilus</taxon>
    </lineage>
</organism>
<evidence type="ECO:0000313" key="2">
    <source>
        <dbReference type="EMBL" id="KAK3595544.1"/>
    </source>
</evidence>
<keyword evidence="3" id="KW-1185">Reference proteome</keyword>
<proteinExistence type="predicted"/>
<evidence type="ECO:0000313" key="3">
    <source>
        <dbReference type="Proteomes" id="UP001195483"/>
    </source>
</evidence>
<name>A0AAE0VZH1_9BIVA</name>
<reference evidence="2" key="3">
    <citation type="submission" date="2023-05" db="EMBL/GenBank/DDBJ databases">
        <authorList>
            <person name="Smith C.H."/>
        </authorList>
    </citation>
    <scope>NUCLEOTIDE SEQUENCE</scope>
    <source>
        <strain evidence="2">CHS0354</strain>
        <tissue evidence="2">Mantle</tissue>
    </source>
</reference>